<dbReference type="AlphaFoldDB" id="D1P2T5"/>
<dbReference type="STRING" id="500637.PROVRUST_06512"/>
<keyword evidence="2" id="KW-1185">Reference proteome</keyword>
<sequence length="48" mass="5551">MSDFSGKIAAAQVDEIHFEFTTEIKLPFYLLSRKKFLQCQNITGTVHF</sequence>
<evidence type="ECO:0000313" key="1">
    <source>
        <dbReference type="EMBL" id="EFB72440.1"/>
    </source>
</evidence>
<gene>
    <name evidence="1" type="ORF">PROVRUST_06512</name>
</gene>
<organism evidence="1 2">
    <name type="scientific">Providencia rustigianii DSM 4541</name>
    <dbReference type="NCBI Taxonomy" id="500637"/>
    <lineage>
        <taxon>Bacteria</taxon>
        <taxon>Pseudomonadati</taxon>
        <taxon>Pseudomonadota</taxon>
        <taxon>Gammaproteobacteria</taxon>
        <taxon>Enterobacterales</taxon>
        <taxon>Morganellaceae</taxon>
        <taxon>Providencia</taxon>
    </lineage>
</organism>
<protein>
    <submittedName>
        <fullName evidence="1">Uncharacterized protein</fullName>
    </submittedName>
</protein>
<proteinExistence type="predicted"/>
<name>D1P2T5_9GAMM</name>
<dbReference type="HOGENOM" id="CLU_3156694_0_0_6"/>
<dbReference type="Proteomes" id="UP000005512">
    <property type="component" value="Unassembled WGS sequence"/>
</dbReference>
<dbReference type="EMBL" id="ABXV02000023">
    <property type="protein sequence ID" value="EFB72440.1"/>
    <property type="molecule type" value="Genomic_DNA"/>
</dbReference>
<evidence type="ECO:0000313" key="2">
    <source>
        <dbReference type="Proteomes" id="UP000005512"/>
    </source>
</evidence>
<comment type="caution">
    <text evidence="1">The sequence shown here is derived from an EMBL/GenBank/DDBJ whole genome shotgun (WGS) entry which is preliminary data.</text>
</comment>
<accession>D1P2T5</accession>
<reference evidence="1" key="1">
    <citation type="submission" date="2009-12" db="EMBL/GenBank/DDBJ databases">
        <authorList>
            <person name="Weinstock G."/>
            <person name="Sodergren E."/>
            <person name="Clifton S."/>
            <person name="Fulton L."/>
            <person name="Fulton B."/>
            <person name="Courtney L."/>
            <person name="Fronick C."/>
            <person name="Harrison M."/>
            <person name="Strong C."/>
            <person name="Farmer C."/>
            <person name="Delahaunty K."/>
            <person name="Markovic C."/>
            <person name="Hall O."/>
            <person name="Minx P."/>
            <person name="Tomlinson C."/>
            <person name="Mitreva M."/>
            <person name="Nelson J."/>
            <person name="Hou S."/>
            <person name="Wollam A."/>
            <person name="Pepin K.H."/>
            <person name="Johnson M."/>
            <person name="Bhonagiri V."/>
            <person name="Nash W.E."/>
            <person name="Warren W."/>
            <person name="Chinwalla A."/>
            <person name="Mardis E.R."/>
            <person name="Wilson R.K."/>
        </authorList>
    </citation>
    <scope>NUCLEOTIDE SEQUENCE [LARGE SCALE GENOMIC DNA]</scope>
    <source>
        <strain evidence="1">DSM 4541</strain>
    </source>
</reference>